<dbReference type="InterPro" id="IPR023198">
    <property type="entry name" value="PGP-like_dom2"/>
</dbReference>
<keyword evidence="1" id="KW-0378">Hydrolase</keyword>
<dbReference type="Proteomes" id="UP000193623">
    <property type="component" value="Unassembled WGS sequence"/>
</dbReference>
<name>A0A1Y5SMF6_9RHOB</name>
<gene>
    <name evidence="1" type="ORF">PSJ8397_02235</name>
</gene>
<dbReference type="Pfam" id="PF00702">
    <property type="entry name" value="Hydrolase"/>
    <property type="match status" value="1"/>
</dbReference>
<dbReference type="GO" id="GO:0016787">
    <property type="term" value="F:hydrolase activity"/>
    <property type="evidence" value="ECO:0007669"/>
    <property type="project" value="UniProtKB-KW"/>
</dbReference>
<dbReference type="InterPro" id="IPR044999">
    <property type="entry name" value="CbbY-like"/>
</dbReference>
<evidence type="ECO:0000313" key="2">
    <source>
        <dbReference type="Proteomes" id="UP000193623"/>
    </source>
</evidence>
<proteinExistence type="predicted"/>
<dbReference type="EMBL" id="FWFT01000003">
    <property type="protein sequence ID" value="SLN43518.1"/>
    <property type="molecule type" value="Genomic_DNA"/>
</dbReference>
<dbReference type="InterPro" id="IPR036412">
    <property type="entry name" value="HAD-like_sf"/>
</dbReference>
<dbReference type="Gene3D" id="3.40.50.1000">
    <property type="entry name" value="HAD superfamily/HAD-like"/>
    <property type="match status" value="1"/>
</dbReference>
<dbReference type="InterPro" id="IPR023214">
    <property type="entry name" value="HAD_sf"/>
</dbReference>
<dbReference type="NCBIfam" id="TIGR01509">
    <property type="entry name" value="HAD-SF-IA-v3"/>
    <property type="match status" value="1"/>
</dbReference>
<accession>A0A1Y5SMF6</accession>
<reference evidence="1 2" key="1">
    <citation type="submission" date="2017-03" db="EMBL/GenBank/DDBJ databases">
        <authorList>
            <person name="Afonso C.L."/>
            <person name="Miller P.J."/>
            <person name="Scott M.A."/>
            <person name="Spackman E."/>
            <person name="Goraichik I."/>
            <person name="Dimitrov K.M."/>
            <person name="Suarez D.L."/>
            <person name="Swayne D.E."/>
        </authorList>
    </citation>
    <scope>NUCLEOTIDE SEQUENCE [LARGE SCALE GENOMIC DNA]</scope>
    <source>
        <strain evidence="1 2">CECT 8397</strain>
    </source>
</reference>
<dbReference type="SUPFAM" id="SSF56784">
    <property type="entry name" value="HAD-like"/>
    <property type="match status" value="1"/>
</dbReference>
<keyword evidence="2" id="KW-1185">Reference proteome</keyword>
<dbReference type="PANTHER" id="PTHR42896:SF2">
    <property type="entry name" value="CBBY-LIKE PROTEIN"/>
    <property type="match status" value="1"/>
</dbReference>
<dbReference type="AlphaFoldDB" id="A0A1Y5SMF6"/>
<dbReference type="OrthoDB" id="9782449at2"/>
<dbReference type="Gene3D" id="1.10.150.240">
    <property type="entry name" value="Putative phosphatase, domain 2"/>
    <property type="match status" value="1"/>
</dbReference>
<dbReference type="PANTHER" id="PTHR42896">
    <property type="entry name" value="XYLULOSE-1,5-BISPHOSPHATE (XUBP) PHOSPHATASE"/>
    <property type="match status" value="1"/>
</dbReference>
<dbReference type="RefSeq" id="WP_159453131.1">
    <property type="nucleotide sequence ID" value="NZ_FWFT01000003.1"/>
</dbReference>
<protein>
    <submittedName>
        <fullName evidence="1">Phosphorylated carbohydrates phosphatase</fullName>
        <ecNumber evidence="1">3.1.3.-</ecNumber>
    </submittedName>
</protein>
<dbReference type="InterPro" id="IPR006439">
    <property type="entry name" value="HAD-SF_hydro_IA"/>
</dbReference>
<organism evidence="1 2">
    <name type="scientific">Pseudooctadecabacter jejudonensis</name>
    <dbReference type="NCBI Taxonomy" id="1391910"/>
    <lineage>
        <taxon>Bacteria</taxon>
        <taxon>Pseudomonadati</taxon>
        <taxon>Pseudomonadota</taxon>
        <taxon>Alphaproteobacteria</taxon>
        <taxon>Rhodobacterales</taxon>
        <taxon>Paracoccaceae</taxon>
        <taxon>Pseudooctadecabacter</taxon>
    </lineage>
</organism>
<sequence>MTSSALIFGSIGSVAETSDLQRRAFNAAFADAGLEWEWSLPEYKEMLRKPGGRNRIADYAAARGDDVDAEALHEAKVEAFERMVKQEGLVPRPGVVEVITAARDAGMLLGWATTTTPRTVELMLSGLFPTIPRSIFEFIGDATMVEAGKPAPDIYTLALSEMGVRADEAVAVEDTPEAAEAAVAAQLRTIGFANEMAAGRSFPEGVTLITNLLDADVVVHKDAA</sequence>
<evidence type="ECO:0000313" key="1">
    <source>
        <dbReference type="EMBL" id="SLN43518.1"/>
    </source>
</evidence>
<dbReference type="EC" id="3.1.3.-" evidence="1"/>